<evidence type="ECO:0000313" key="2">
    <source>
        <dbReference type="Proteomes" id="UP000570595"/>
    </source>
</evidence>
<proteinExistence type="predicted"/>
<name>A0A7J6M2G4_PEROL</name>
<gene>
    <name evidence="1" type="ORF">FOZ61_010665</name>
</gene>
<dbReference type="EMBL" id="JABAHT010000089">
    <property type="protein sequence ID" value="KAF4665657.1"/>
    <property type="molecule type" value="Genomic_DNA"/>
</dbReference>
<evidence type="ECO:0000313" key="1">
    <source>
        <dbReference type="EMBL" id="KAF4665657.1"/>
    </source>
</evidence>
<comment type="caution">
    <text evidence="1">The sequence shown here is derived from an EMBL/GenBank/DDBJ whole genome shotgun (WGS) entry which is preliminary data.</text>
</comment>
<dbReference type="Proteomes" id="UP000570595">
    <property type="component" value="Unassembled WGS sequence"/>
</dbReference>
<sequence length="311" mass="34722">MLAIRLFLVQHQSLLSRPVYGGSLTSGSFIRLFDSLFYISAYQYQMFASKLTLVQILVVSIDAYRDSGMVARNEQISDPPFILKTVYMDPKDCINASFDVPTPTVNCYFVRANITLVNPGMLWQSPTGPVSRPWPANLEMFVISFRRTKRVIDVGAFGQGETPLRINLTDSPLQFKIIPGITIEILYKVPWFWKLGGGSHVNYGYQLEFPVNLNATVTVPGFGTVILPRNAENATAYTSPRPGYKHHLLSTVATNGSAGSVSAEVRVFVGIVSVSTYHYHFYSELSFVINGSKEGFSFTYANKLPLFDKRL</sequence>
<reference evidence="1 2" key="1">
    <citation type="submission" date="2020-04" db="EMBL/GenBank/DDBJ databases">
        <title>Perkinsus olseni comparative genomics.</title>
        <authorList>
            <person name="Bogema D.R."/>
        </authorList>
    </citation>
    <scope>NUCLEOTIDE SEQUENCE [LARGE SCALE GENOMIC DNA]</scope>
    <source>
        <strain evidence="1">ATCC PRA-179</strain>
    </source>
</reference>
<dbReference type="AlphaFoldDB" id="A0A7J6M2G4"/>
<accession>A0A7J6M2G4</accession>
<organism evidence="1 2">
    <name type="scientific">Perkinsus olseni</name>
    <name type="common">Perkinsus atlanticus</name>
    <dbReference type="NCBI Taxonomy" id="32597"/>
    <lineage>
        <taxon>Eukaryota</taxon>
        <taxon>Sar</taxon>
        <taxon>Alveolata</taxon>
        <taxon>Perkinsozoa</taxon>
        <taxon>Perkinsea</taxon>
        <taxon>Perkinsida</taxon>
        <taxon>Perkinsidae</taxon>
        <taxon>Perkinsus</taxon>
    </lineage>
</organism>
<dbReference type="OrthoDB" id="10310301at2759"/>
<protein>
    <submittedName>
        <fullName evidence="1">Uncharacterized protein</fullName>
    </submittedName>
</protein>